<dbReference type="GO" id="GO:0008168">
    <property type="term" value="F:methyltransferase activity"/>
    <property type="evidence" value="ECO:0007669"/>
    <property type="project" value="UniProtKB-KW"/>
</dbReference>
<sequence>MSLPDDFSAEHYLHLHPDVKAAGLDPAQHYLRFGLNEGRAYKGNARYVEKTTHNPLMPKIADTYHYDGLASRHNHDFMIDPTYMAAYGRGVKAAGADYQWFWRVHMGLWAARTAFKLQGDFVECGVNRGFLSSAIMHDLDWNYSGKRFFLLDTFAGLDESSLSDAEVEGGVAERNRKEIASGFYTTNFEAVQQNFAEWPGAILIQGSIPGTLDQIDAQRIAFLHIDLNCTQPEVAALDYLWDRLVPGAIVLLDDYAFYGYQPQKEGMDEWAANMGVAIASLPTGQGLLIKT</sequence>
<evidence type="ECO:0000313" key="2">
    <source>
        <dbReference type="EMBL" id="MCK9817064.1"/>
    </source>
</evidence>
<proteinExistence type="predicted"/>
<dbReference type="GO" id="GO:0032259">
    <property type="term" value="P:methylation"/>
    <property type="evidence" value="ECO:0007669"/>
    <property type="project" value="UniProtKB-KW"/>
</dbReference>
<accession>A0A9X2C5J1</accession>
<keyword evidence="4" id="KW-1185">Reference proteome</keyword>
<evidence type="ECO:0000313" key="3">
    <source>
        <dbReference type="Proteomes" id="UP001155059"/>
    </source>
</evidence>
<evidence type="ECO:0000313" key="4">
    <source>
        <dbReference type="Proteomes" id="UP001155163"/>
    </source>
</evidence>
<name>A0A9X2C5J1_9PSED</name>
<dbReference type="Pfam" id="PF05711">
    <property type="entry name" value="TylF"/>
    <property type="match status" value="1"/>
</dbReference>
<dbReference type="EMBL" id="JALQCW010000010">
    <property type="protein sequence ID" value="MCK9797318.1"/>
    <property type="molecule type" value="Genomic_DNA"/>
</dbReference>
<dbReference type="PANTHER" id="PTHR40036">
    <property type="entry name" value="MACROCIN O-METHYLTRANSFERASE"/>
    <property type="match status" value="1"/>
</dbReference>
<dbReference type="RefSeq" id="WP_268263263.1">
    <property type="nucleotide sequence ID" value="NZ_JALQCW010000010.1"/>
</dbReference>
<dbReference type="PANTHER" id="PTHR40036:SF1">
    <property type="entry name" value="MACROCIN O-METHYLTRANSFERASE"/>
    <property type="match status" value="1"/>
</dbReference>
<comment type="caution">
    <text evidence="1">The sequence shown here is derived from an EMBL/GenBank/DDBJ whole genome shotgun (WGS) entry which is preliminary data.</text>
</comment>
<dbReference type="EMBL" id="JALQCX010000049">
    <property type="protein sequence ID" value="MCK9817064.1"/>
    <property type="molecule type" value="Genomic_DNA"/>
</dbReference>
<keyword evidence="1" id="KW-0489">Methyltransferase</keyword>
<reference evidence="3 4" key="1">
    <citation type="journal article" date="2022" name="Int. J. Syst. Evol. Microbiol.">
        <title>Pseudomonas aegrilactucae sp. nov. and Pseudomonas morbosilactucae sp. nov., pathogens causing bacterial rot of lettuce in Japan.</title>
        <authorList>
            <person name="Sawada H."/>
            <person name="Fujikawa T."/>
            <person name="Satou M."/>
        </authorList>
    </citation>
    <scope>NUCLEOTIDE SEQUENCE [LARGE SCALE GENOMIC DNA]</scope>
    <source>
        <strain evidence="1 3">MAFF 302030</strain>
        <strain evidence="2 4">MAFF 302046</strain>
    </source>
</reference>
<reference evidence="3 4" key="2">
    <citation type="journal article" date="2023" name="Plant Pathol.">
        <title>Dismantling and reorganizing Pseudomonas marginalis sensu#lato.</title>
        <authorList>
            <person name="Sawada H."/>
            <person name="Fujikawa T."/>
            <person name="Satou M."/>
        </authorList>
    </citation>
    <scope>NUCLEOTIDE SEQUENCE [LARGE SCALE GENOMIC DNA]</scope>
    <source>
        <strain evidence="1 3">MAFF 302030</strain>
        <strain evidence="2 4">MAFF 302046</strain>
    </source>
</reference>
<dbReference type="Gene3D" id="3.40.50.150">
    <property type="entry name" value="Vaccinia Virus protein VP39"/>
    <property type="match status" value="1"/>
</dbReference>
<organism evidence="1 3">
    <name type="scientific">Pseudomonas morbosilactucae</name>
    <dbReference type="NCBI Taxonomy" id="2938197"/>
    <lineage>
        <taxon>Bacteria</taxon>
        <taxon>Pseudomonadati</taxon>
        <taxon>Pseudomonadota</taxon>
        <taxon>Gammaproteobacteria</taxon>
        <taxon>Pseudomonadales</taxon>
        <taxon>Pseudomonadaceae</taxon>
        <taxon>Pseudomonas</taxon>
    </lineage>
</organism>
<dbReference type="AlphaFoldDB" id="A0A9X2C5J1"/>
<protein>
    <submittedName>
        <fullName evidence="1">TylF/MycF family methyltransferase</fullName>
    </submittedName>
</protein>
<dbReference type="Proteomes" id="UP001155059">
    <property type="component" value="Unassembled WGS sequence"/>
</dbReference>
<dbReference type="Proteomes" id="UP001155163">
    <property type="component" value="Unassembled WGS sequence"/>
</dbReference>
<dbReference type="InterPro" id="IPR008884">
    <property type="entry name" value="TylF_MeTrfase"/>
</dbReference>
<evidence type="ECO:0000313" key="1">
    <source>
        <dbReference type="EMBL" id="MCK9797318.1"/>
    </source>
</evidence>
<gene>
    <name evidence="1" type="ORF">M1B34_06065</name>
    <name evidence="2" type="ORF">M1B35_23785</name>
</gene>
<dbReference type="InterPro" id="IPR029063">
    <property type="entry name" value="SAM-dependent_MTases_sf"/>
</dbReference>
<keyword evidence="1" id="KW-0808">Transferase</keyword>